<evidence type="ECO:0000313" key="11">
    <source>
        <dbReference type="EMBL" id="KAG6492606.1"/>
    </source>
</evidence>
<feature type="transmembrane region" description="Helical" evidence="9">
    <location>
        <begin position="118"/>
        <end position="135"/>
    </location>
</feature>
<dbReference type="InterPro" id="IPR011009">
    <property type="entry name" value="Kinase-like_dom_sf"/>
</dbReference>
<keyword evidence="12" id="KW-1185">Reference proteome</keyword>
<dbReference type="Gene3D" id="1.10.510.10">
    <property type="entry name" value="Transferase(Phosphotransferase) domain 1"/>
    <property type="match status" value="1"/>
</dbReference>
<dbReference type="EC" id="2.7.11.1" evidence="1"/>
<keyword evidence="4" id="KW-0547">Nucleotide-binding</keyword>
<evidence type="ECO:0000256" key="9">
    <source>
        <dbReference type="SAM" id="Phobius"/>
    </source>
</evidence>
<dbReference type="GO" id="GO:0005524">
    <property type="term" value="F:ATP binding"/>
    <property type="evidence" value="ECO:0007669"/>
    <property type="project" value="UniProtKB-KW"/>
</dbReference>
<evidence type="ECO:0000256" key="2">
    <source>
        <dbReference type="ARBA" id="ARBA00022527"/>
    </source>
</evidence>
<accession>A0A8J5FXJ6</accession>
<proteinExistence type="predicted"/>
<dbReference type="PROSITE" id="PS50011">
    <property type="entry name" value="PROTEIN_KINASE_DOM"/>
    <property type="match status" value="1"/>
</dbReference>
<reference evidence="11 12" key="1">
    <citation type="submission" date="2020-08" db="EMBL/GenBank/DDBJ databases">
        <title>Plant Genome Project.</title>
        <authorList>
            <person name="Zhang R.-G."/>
        </authorList>
    </citation>
    <scope>NUCLEOTIDE SEQUENCE [LARGE SCALE GENOMIC DNA]</scope>
    <source>
        <tissue evidence="11">Rhizome</tissue>
    </source>
</reference>
<keyword evidence="6" id="KW-0067">ATP-binding</keyword>
<dbReference type="PANTHER" id="PTHR24343">
    <property type="entry name" value="SERINE/THREONINE KINASE"/>
    <property type="match status" value="1"/>
</dbReference>
<name>A0A8J5FXJ6_ZINOF</name>
<dbReference type="EMBL" id="JACMSC010000013">
    <property type="protein sequence ID" value="KAG6492606.1"/>
    <property type="molecule type" value="Genomic_DNA"/>
</dbReference>
<keyword evidence="5" id="KW-0418">Kinase</keyword>
<evidence type="ECO:0000256" key="3">
    <source>
        <dbReference type="ARBA" id="ARBA00022679"/>
    </source>
</evidence>
<evidence type="ECO:0000256" key="5">
    <source>
        <dbReference type="ARBA" id="ARBA00022777"/>
    </source>
</evidence>
<dbReference type="Proteomes" id="UP000734854">
    <property type="component" value="Unassembled WGS sequence"/>
</dbReference>
<keyword evidence="9" id="KW-0812">Transmembrane</keyword>
<evidence type="ECO:0000313" key="12">
    <source>
        <dbReference type="Proteomes" id="UP000734854"/>
    </source>
</evidence>
<dbReference type="SUPFAM" id="SSF56112">
    <property type="entry name" value="Protein kinase-like (PK-like)"/>
    <property type="match status" value="1"/>
</dbReference>
<keyword evidence="9" id="KW-1133">Transmembrane helix</keyword>
<evidence type="ECO:0000259" key="10">
    <source>
        <dbReference type="PROSITE" id="PS50011"/>
    </source>
</evidence>
<feature type="domain" description="Protein kinase" evidence="10">
    <location>
        <begin position="1"/>
        <end position="68"/>
    </location>
</feature>
<evidence type="ECO:0000256" key="6">
    <source>
        <dbReference type="ARBA" id="ARBA00022840"/>
    </source>
</evidence>
<comment type="catalytic activity">
    <reaction evidence="8">
        <text>L-seryl-[protein] + ATP = O-phospho-L-seryl-[protein] + ADP + H(+)</text>
        <dbReference type="Rhea" id="RHEA:17989"/>
        <dbReference type="Rhea" id="RHEA-COMP:9863"/>
        <dbReference type="Rhea" id="RHEA-COMP:11604"/>
        <dbReference type="ChEBI" id="CHEBI:15378"/>
        <dbReference type="ChEBI" id="CHEBI:29999"/>
        <dbReference type="ChEBI" id="CHEBI:30616"/>
        <dbReference type="ChEBI" id="CHEBI:83421"/>
        <dbReference type="ChEBI" id="CHEBI:456216"/>
        <dbReference type="EC" id="2.7.11.1"/>
    </reaction>
</comment>
<dbReference type="PANTHER" id="PTHR24343:SF376">
    <property type="entry name" value="SERINE_THREONINE-PROTEIN KINASE SRK2A-RELATED"/>
    <property type="match status" value="1"/>
</dbReference>
<evidence type="ECO:0000256" key="4">
    <source>
        <dbReference type="ARBA" id="ARBA00022741"/>
    </source>
</evidence>
<keyword evidence="3" id="KW-0808">Transferase</keyword>
<evidence type="ECO:0000256" key="1">
    <source>
        <dbReference type="ARBA" id="ARBA00012513"/>
    </source>
</evidence>
<dbReference type="GO" id="GO:0004674">
    <property type="term" value="F:protein serine/threonine kinase activity"/>
    <property type="evidence" value="ECO:0007669"/>
    <property type="project" value="UniProtKB-KW"/>
</dbReference>
<evidence type="ECO:0000256" key="7">
    <source>
        <dbReference type="ARBA" id="ARBA00047899"/>
    </source>
</evidence>
<dbReference type="InterPro" id="IPR000719">
    <property type="entry name" value="Prot_kinase_dom"/>
</dbReference>
<comment type="catalytic activity">
    <reaction evidence="7">
        <text>L-threonyl-[protein] + ATP = O-phospho-L-threonyl-[protein] + ADP + H(+)</text>
        <dbReference type="Rhea" id="RHEA:46608"/>
        <dbReference type="Rhea" id="RHEA-COMP:11060"/>
        <dbReference type="Rhea" id="RHEA-COMP:11605"/>
        <dbReference type="ChEBI" id="CHEBI:15378"/>
        <dbReference type="ChEBI" id="CHEBI:30013"/>
        <dbReference type="ChEBI" id="CHEBI:30616"/>
        <dbReference type="ChEBI" id="CHEBI:61977"/>
        <dbReference type="ChEBI" id="CHEBI:456216"/>
        <dbReference type="EC" id="2.7.11.1"/>
    </reaction>
</comment>
<sequence>MLVGAYSFEDQNDPKNIKKIIKKIMSVQYKIPDYVHISQECRQFISRIFVANPTKRITIREIKSEPWFLRNLPKAYRNITSLCYQVRSNLELDTKHVYIKLCIDLISFYIKNVQQANVWFYGVTLYVCLWALTHLRTKMTPRTSRRP</sequence>
<gene>
    <name evidence="11" type="ORF">ZIOFF_047571</name>
</gene>
<comment type="caution">
    <text evidence="11">The sequence shown here is derived from an EMBL/GenBank/DDBJ whole genome shotgun (WGS) entry which is preliminary data.</text>
</comment>
<keyword evidence="2" id="KW-0723">Serine/threonine-protein kinase</keyword>
<keyword evidence="9" id="KW-0472">Membrane</keyword>
<dbReference type="AlphaFoldDB" id="A0A8J5FXJ6"/>
<evidence type="ECO:0000256" key="8">
    <source>
        <dbReference type="ARBA" id="ARBA00048679"/>
    </source>
</evidence>
<protein>
    <recommendedName>
        <fullName evidence="1">non-specific serine/threonine protein kinase</fullName>
        <ecNumber evidence="1">2.7.11.1</ecNumber>
    </recommendedName>
</protein>
<organism evidence="11 12">
    <name type="scientific">Zingiber officinale</name>
    <name type="common">Ginger</name>
    <name type="synonym">Amomum zingiber</name>
    <dbReference type="NCBI Taxonomy" id="94328"/>
    <lineage>
        <taxon>Eukaryota</taxon>
        <taxon>Viridiplantae</taxon>
        <taxon>Streptophyta</taxon>
        <taxon>Embryophyta</taxon>
        <taxon>Tracheophyta</taxon>
        <taxon>Spermatophyta</taxon>
        <taxon>Magnoliopsida</taxon>
        <taxon>Liliopsida</taxon>
        <taxon>Zingiberales</taxon>
        <taxon>Zingiberaceae</taxon>
        <taxon>Zingiber</taxon>
    </lineage>
</organism>